<organism evidence="1 2">
    <name type="scientific">Olea europaea subsp. europaea</name>
    <dbReference type="NCBI Taxonomy" id="158383"/>
    <lineage>
        <taxon>Eukaryota</taxon>
        <taxon>Viridiplantae</taxon>
        <taxon>Streptophyta</taxon>
        <taxon>Embryophyta</taxon>
        <taxon>Tracheophyta</taxon>
        <taxon>Spermatophyta</taxon>
        <taxon>Magnoliopsida</taxon>
        <taxon>eudicotyledons</taxon>
        <taxon>Gunneridae</taxon>
        <taxon>Pentapetalae</taxon>
        <taxon>asterids</taxon>
        <taxon>lamiids</taxon>
        <taxon>Lamiales</taxon>
        <taxon>Oleaceae</taxon>
        <taxon>Oleeae</taxon>
        <taxon>Olea</taxon>
    </lineage>
</organism>
<comment type="caution">
    <text evidence="1">The sequence shown here is derived from an EMBL/GenBank/DDBJ whole genome shotgun (WGS) entry which is preliminary data.</text>
</comment>
<accession>A0A8S0Q3F3</accession>
<reference evidence="1 2" key="1">
    <citation type="submission" date="2019-12" db="EMBL/GenBank/DDBJ databases">
        <authorList>
            <person name="Alioto T."/>
            <person name="Alioto T."/>
            <person name="Gomez Garrido J."/>
        </authorList>
    </citation>
    <scope>NUCLEOTIDE SEQUENCE [LARGE SCALE GENOMIC DNA]</scope>
</reference>
<dbReference type="Gramene" id="OE9A003759T1">
    <property type="protein sequence ID" value="OE9A003759C1"/>
    <property type="gene ID" value="OE9A003759"/>
</dbReference>
<dbReference type="PANTHER" id="PTHR34569:SF2">
    <property type="entry name" value="EXPRESSED PROTEIN"/>
    <property type="match status" value="1"/>
</dbReference>
<dbReference type="AlphaFoldDB" id="A0A8S0Q3F3"/>
<name>A0A8S0Q3F3_OLEEU</name>
<gene>
    <name evidence="1" type="ORF">OLEA9_A003759</name>
</gene>
<evidence type="ECO:0000313" key="2">
    <source>
        <dbReference type="Proteomes" id="UP000594638"/>
    </source>
</evidence>
<sequence length="128" mass="14707">MDSKSKLLPWPRRPSYPVEQDSSLHAAFDFDDSSPKYTSLKEILASSKTGFKYTYIDISIKHSLVKQAAFFYLQPMPTATATKHTSKKSFVRKIWEKMPQDLKQPVEVLLGFINQHVIGKATGVFRRR</sequence>
<dbReference type="Proteomes" id="UP000594638">
    <property type="component" value="Unassembled WGS sequence"/>
</dbReference>
<evidence type="ECO:0000313" key="1">
    <source>
        <dbReference type="EMBL" id="CAA2960831.1"/>
    </source>
</evidence>
<proteinExistence type="predicted"/>
<keyword evidence="2" id="KW-1185">Reference proteome</keyword>
<dbReference type="EMBL" id="CACTIH010000450">
    <property type="protein sequence ID" value="CAA2960831.1"/>
    <property type="molecule type" value="Genomic_DNA"/>
</dbReference>
<protein>
    <submittedName>
        <fullName evidence="1">Uncharacterized protein</fullName>
    </submittedName>
</protein>
<dbReference type="PANTHER" id="PTHR34569">
    <property type="entry name" value="EXPRESSED PROTEIN"/>
    <property type="match status" value="1"/>
</dbReference>